<reference evidence="2 3" key="1">
    <citation type="journal article" date="2015" name="Genome Announc.">
        <title>Expanding the biotechnology potential of lactobacilli through comparative genomics of 213 strains and associated genera.</title>
        <authorList>
            <person name="Sun Z."/>
            <person name="Harris H.M."/>
            <person name="McCann A."/>
            <person name="Guo C."/>
            <person name="Argimon S."/>
            <person name="Zhang W."/>
            <person name="Yang X."/>
            <person name="Jeffery I.B."/>
            <person name="Cooney J.C."/>
            <person name="Kagawa T.F."/>
            <person name="Liu W."/>
            <person name="Song Y."/>
            <person name="Salvetti E."/>
            <person name="Wrobel A."/>
            <person name="Rasinkangas P."/>
            <person name="Parkhill J."/>
            <person name="Rea M.C."/>
            <person name="O'Sullivan O."/>
            <person name="Ritari J."/>
            <person name="Douillard F.P."/>
            <person name="Paul Ross R."/>
            <person name="Yang R."/>
            <person name="Briner A.E."/>
            <person name="Felis G.E."/>
            <person name="de Vos W.M."/>
            <person name="Barrangou R."/>
            <person name="Klaenhammer T.R."/>
            <person name="Caufield P.W."/>
            <person name="Cui Y."/>
            <person name="Zhang H."/>
            <person name="O'Toole P.W."/>
        </authorList>
    </citation>
    <scope>NUCLEOTIDE SEQUENCE [LARGE SCALE GENOMIC DNA]</scope>
    <source>
        <strain evidence="2 3">DSM 15814</strain>
    </source>
</reference>
<keyword evidence="1" id="KW-1133">Transmembrane helix</keyword>
<dbReference type="Proteomes" id="UP000051999">
    <property type="component" value="Unassembled WGS sequence"/>
</dbReference>
<keyword evidence="1" id="KW-0472">Membrane</keyword>
<accession>A0A0R1RI72</accession>
<feature type="transmembrane region" description="Helical" evidence="1">
    <location>
        <begin position="6"/>
        <end position="28"/>
    </location>
</feature>
<sequence>MNYLEMIGVIIAIISTLGLLTLPVIQYFTNASVEKTKSDNETTIRQAELKNESEVKQFVVKSNNELKRYLSEQKQAEQIAKIQQKNYDRVISHMQTLFSEYVTVTYSELITLIPDKNKQPSTRPLALSDNQRQLEAEVVLYAPGLSNEFESFRDSIVFVYNYSRVFSDFWTIVKGLNKLIGASPISLPDINSKKDKAN</sequence>
<gene>
    <name evidence="2" type="ORF">FD35_GL001788</name>
</gene>
<evidence type="ECO:0000256" key="1">
    <source>
        <dbReference type="SAM" id="Phobius"/>
    </source>
</evidence>
<dbReference type="AlphaFoldDB" id="A0A0R1RI72"/>
<dbReference type="PATRIC" id="fig|1114972.6.peg.1823"/>
<name>A0A0R1RI72_9LACO</name>
<keyword evidence="1" id="KW-0812">Transmembrane</keyword>
<dbReference type="EMBL" id="AZFF01000003">
    <property type="protein sequence ID" value="KRL56688.1"/>
    <property type="molecule type" value="Genomic_DNA"/>
</dbReference>
<proteinExistence type="predicted"/>
<dbReference type="RefSeq" id="WP_017262336.1">
    <property type="nucleotide sequence ID" value="NZ_AUAW01000005.1"/>
</dbReference>
<evidence type="ECO:0000313" key="3">
    <source>
        <dbReference type="Proteomes" id="UP000051999"/>
    </source>
</evidence>
<organism evidence="2 3">
    <name type="scientific">Furfurilactobacillus rossiae DSM 15814</name>
    <dbReference type="NCBI Taxonomy" id="1114972"/>
    <lineage>
        <taxon>Bacteria</taxon>
        <taxon>Bacillati</taxon>
        <taxon>Bacillota</taxon>
        <taxon>Bacilli</taxon>
        <taxon>Lactobacillales</taxon>
        <taxon>Lactobacillaceae</taxon>
        <taxon>Furfurilactobacillus</taxon>
    </lineage>
</organism>
<keyword evidence="3" id="KW-1185">Reference proteome</keyword>
<evidence type="ECO:0000313" key="2">
    <source>
        <dbReference type="EMBL" id="KRL56688.1"/>
    </source>
</evidence>
<protein>
    <submittedName>
        <fullName evidence="2">Uncharacterized protein</fullName>
    </submittedName>
</protein>
<comment type="caution">
    <text evidence="2">The sequence shown here is derived from an EMBL/GenBank/DDBJ whole genome shotgun (WGS) entry which is preliminary data.</text>
</comment>